<dbReference type="eggNOG" id="ENOG502ZP9X">
    <property type="taxonomic scope" value="Bacteria"/>
</dbReference>
<reference evidence="1 2" key="1">
    <citation type="journal article" date="2011" name="Stand. Genomic Sci.">
        <title>Non-contiguous finished genome sequence and contextual data of the filamentous soil bacterium Ktedonobacter racemifer type strain (SOSP1-21).</title>
        <authorList>
            <person name="Chang Y.J."/>
            <person name="Land M."/>
            <person name="Hauser L."/>
            <person name="Chertkov O."/>
            <person name="Del Rio T.G."/>
            <person name="Nolan M."/>
            <person name="Copeland A."/>
            <person name="Tice H."/>
            <person name="Cheng J.F."/>
            <person name="Lucas S."/>
            <person name="Han C."/>
            <person name="Goodwin L."/>
            <person name="Pitluck S."/>
            <person name="Ivanova N."/>
            <person name="Ovchinikova G."/>
            <person name="Pati A."/>
            <person name="Chen A."/>
            <person name="Palaniappan K."/>
            <person name="Mavromatis K."/>
            <person name="Liolios K."/>
            <person name="Brettin T."/>
            <person name="Fiebig A."/>
            <person name="Rohde M."/>
            <person name="Abt B."/>
            <person name="Goker M."/>
            <person name="Detter J.C."/>
            <person name="Woyke T."/>
            <person name="Bristow J."/>
            <person name="Eisen J.A."/>
            <person name="Markowitz V."/>
            <person name="Hugenholtz P."/>
            <person name="Kyrpides N.C."/>
            <person name="Klenk H.P."/>
            <person name="Lapidus A."/>
        </authorList>
    </citation>
    <scope>NUCLEOTIDE SEQUENCE [LARGE SCALE GENOMIC DNA]</scope>
    <source>
        <strain evidence="2">DSM 44963</strain>
    </source>
</reference>
<name>D6TIV3_KTERA</name>
<dbReference type="InParanoid" id="D6TIV3"/>
<sequence length="269" mass="30607">MAKKRELTDFYTAARTKEILGITDGMLYNYVNNGTLERIIPPGKKQGVYRKNEVDQLARELQAFIIHRKNKATKFMRVTTEEEMKECMEISQALFGVGRETVKERMKIVERNPDAYHLIRDEDQIIGYVAMMPLKAGKLEKVLKQTIPVKIDPADIESFNQPTTIDLYLHAIGVKPGFSLTEKHTYGAKLVSGLMSVIVEMGSKGIEVGAIAARSNMPDGIRLMKHAGFTEIEPLTPERRTFIIDVKESGIPFILQYKKAYSDWKEKHQ</sequence>
<dbReference type="Proteomes" id="UP000004508">
    <property type="component" value="Unassembled WGS sequence"/>
</dbReference>
<dbReference type="InterPro" id="IPR016181">
    <property type="entry name" value="Acyl_CoA_acyltransferase"/>
</dbReference>
<dbReference type="RefSeq" id="WP_007905918.1">
    <property type="nucleotide sequence ID" value="NZ_ADVG01000001.1"/>
</dbReference>
<dbReference type="SUPFAM" id="SSF55729">
    <property type="entry name" value="Acyl-CoA N-acyltransferases (Nat)"/>
    <property type="match status" value="1"/>
</dbReference>
<comment type="caution">
    <text evidence="1">The sequence shown here is derived from an EMBL/GenBank/DDBJ whole genome shotgun (WGS) entry which is preliminary data.</text>
</comment>
<protein>
    <submittedName>
        <fullName evidence="1">Uncharacterized protein</fullName>
    </submittedName>
</protein>
<gene>
    <name evidence="1" type="ORF">Krac_10910</name>
</gene>
<evidence type="ECO:0000313" key="1">
    <source>
        <dbReference type="EMBL" id="EFH89360.1"/>
    </source>
</evidence>
<accession>D6TIV3</accession>
<dbReference type="Gene3D" id="3.40.630.30">
    <property type="match status" value="1"/>
</dbReference>
<organism evidence="1 2">
    <name type="scientific">Ktedonobacter racemifer DSM 44963</name>
    <dbReference type="NCBI Taxonomy" id="485913"/>
    <lineage>
        <taxon>Bacteria</taxon>
        <taxon>Bacillati</taxon>
        <taxon>Chloroflexota</taxon>
        <taxon>Ktedonobacteria</taxon>
        <taxon>Ktedonobacterales</taxon>
        <taxon>Ktedonobacteraceae</taxon>
        <taxon>Ktedonobacter</taxon>
    </lineage>
</organism>
<evidence type="ECO:0000313" key="2">
    <source>
        <dbReference type="Proteomes" id="UP000004508"/>
    </source>
</evidence>
<proteinExistence type="predicted"/>
<dbReference type="AlphaFoldDB" id="D6TIV3"/>
<dbReference type="EMBL" id="ADVG01000001">
    <property type="protein sequence ID" value="EFH89360.1"/>
    <property type="molecule type" value="Genomic_DNA"/>
</dbReference>
<dbReference type="OrthoDB" id="147818at2"/>
<keyword evidence="2" id="KW-1185">Reference proteome</keyword>